<keyword evidence="2" id="KW-0812">Transmembrane</keyword>
<protein>
    <submittedName>
        <fullName evidence="3">Uncharacterized protein</fullName>
    </submittedName>
</protein>
<keyword evidence="4" id="KW-1185">Reference proteome</keyword>
<reference evidence="3 4" key="1">
    <citation type="journal article" date="2018" name="Nat. Ecol. Evol.">
        <title>Pezizomycetes genomes reveal the molecular basis of ectomycorrhizal truffle lifestyle.</title>
        <authorList>
            <person name="Murat C."/>
            <person name="Payen T."/>
            <person name="Noel B."/>
            <person name="Kuo A."/>
            <person name="Morin E."/>
            <person name="Chen J."/>
            <person name="Kohler A."/>
            <person name="Krizsan K."/>
            <person name="Balestrini R."/>
            <person name="Da Silva C."/>
            <person name="Montanini B."/>
            <person name="Hainaut M."/>
            <person name="Levati E."/>
            <person name="Barry K.W."/>
            <person name="Belfiori B."/>
            <person name="Cichocki N."/>
            <person name="Clum A."/>
            <person name="Dockter R.B."/>
            <person name="Fauchery L."/>
            <person name="Guy J."/>
            <person name="Iotti M."/>
            <person name="Le Tacon F."/>
            <person name="Lindquist E.A."/>
            <person name="Lipzen A."/>
            <person name="Malagnac F."/>
            <person name="Mello A."/>
            <person name="Molinier V."/>
            <person name="Miyauchi S."/>
            <person name="Poulain J."/>
            <person name="Riccioni C."/>
            <person name="Rubini A."/>
            <person name="Sitrit Y."/>
            <person name="Splivallo R."/>
            <person name="Traeger S."/>
            <person name="Wang M."/>
            <person name="Zifcakova L."/>
            <person name="Wipf D."/>
            <person name="Zambonelli A."/>
            <person name="Paolocci F."/>
            <person name="Nowrousian M."/>
            <person name="Ottonello S."/>
            <person name="Baldrian P."/>
            <person name="Spatafora J.W."/>
            <person name="Henrissat B."/>
            <person name="Nagy L.G."/>
            <person name="Aury J.M."/>
            <person name="Wincker P."/>
            <person name="Grigoriev I.V."/>
            <person name="Bonfante P."/>
            <person name="Martin F.M."/>
        </authorList>
    </citation>
    <scope>NUCLEOTIDE SEQUENCE [LARGE SCALE GENOMIC DNA]</scope>
    <source>
        <strain evidence="3 4">ATCC MYA-4762</strain>
    </source>
</reference>
<dbReference type="EMBL" id="ML121536">
    <property type="protein sequence ID" value="RPB25812.1"/>
    <property type="molecule type" value="Genomic_DNA"/>
</dbReference>
<feature type="transmembrane region" description="Helical" evidence="2">
    <location>
        <begin position="70"/>
        <end position="88"/>
    </location>
</feature>
<feature type="transmembrane region" description="Helical" evidence="2">
    <location>
        <begin position="122"/>
        <end position="145"/>
    </location>
</feature>
<evidence type="ECO:0000313" key="4">
    <source>
        <dbReference type="Proteomes" id="UP000267821"/>
    </source>
</evidence>
<dbReference type="OrthoDB" id="2555434at2759"/>
<keyword evidence="2" id="KW-1133">Transmembrane helix</keyword>
<dbReference type="PANTHER" id="PTHR38646">
    <property type="entry name" value="YALI0F00814P"/>
    <property type="match status" value="1"/>
</dbReference>
<keyword evidence="2" id="KW-0472">Membrane</keyword>
<sequence length="149" mass="16809">MGLFTARESPPPLQSRNPSPHKSDLHLTQDELVEIRALQRTFEGAYIRTALSQFSFALLVLKIFTHEFYSIGALYAGFGICVFAVSILRRREGNQQFFVEVEKEERSGEAERRVGKRRFRTSGNVVCVVTGLSLCAYVSLLVLLLRLGN</sequence>
<accession>A0A3N4LXC3</accession>
<dbReference type="AlphaFoldDB" id="A0A3N4LXC3"/>
<evidence type="ECO:0000256" key="2">
    <source>
        <dbReference type="SAM" id="Phobius"/>
    </source>
</evidence>
<dbReference type="PANTHER" id="PTHR38646:SF1">
    <property type="entry name" value="DUF202 DOMAIN-CONTAINING PROTEIN"/>
    <property type="match status" value="1"/>
</dbReference>
<name>A0A3N4LXC3_9PEZI</name>
<gene>
    <name evidence="3" type="ORF">L211DRAFT_57848</name>
</gene>
<dbReference type="Proteomes" id="UP000267821">
    <property type="component" value="Unassembled WGS sequence"/>
</dbReference>
<dbReference type="STRING" id="1051890.A0A3N4LXC3"/>
<organism evidence="3 4">
    <name type="scientific">Terfezia boudieri ATCC MYA-4762</name>
    <dbReference type="NCBI Taxonomy" id="1051890"/>
    <lineage>
        <taxon>Eukaryota</taxon>
        <taxon>Fungi</taxon>
        <taxon>Dikarya</taxon>
        <taxon>Ascomycota</taxon>
        <taxon>Pezizomycotina</taxon>
        <taxon>Pezizomycetes</taxon>
        <taxon>Pezizales</taxon>
        <taxon>Pezizaceae</taxon>
        <taxon>Terfezia</taxon>
    </lineage>
</organism>
<evidence type="ECO:0000313" key="3">
    <source>
        <dbReference type="EMBL" id="RPB25812.1"/>
    </source>
</evidence>
<evidence type="ECO:0000256" key="1">
    <source>
        <dbReference type="SAM" id="MobiDB-lite"/>
    </source>
</evidence>
<dbReference type="InParanoid" id="A0A3N4LXC3"/>
<feature type="region of interest" description="Disordered" evidence="1">
    <location>
        <begin position="1"/>
        <end position="24"/>
    </location>
</feature>
<proteinExistence type="predicted"/>